<proteinExistence type="predicted"/>
<feature type="non-terminal residue" evidence="2">
    <location>
        <position position="1"/>
    </location>
</feature>
<gene>
    <name evidence="2" type="ORF">Tci_927219</name>
</gene>
<organism evidence="2">
    <name type="scientific">Tanacetum cinerariifolium</name>
    <name type="common">Dalmatian daisy</name>
    <name type="synonym">Chrysanthemum cinerariifolium</name>
    <dbReference type="NCBI Taxonomy" id="118510"/>
    <lineage>
        <taxon>Eukaryota</taxon>
        <taxon>Viridiplantae</taxon>
        <taxon>Streptophyta</taxon>
        <taxon>Embryophyta</taxon>
        <taxon>Tracheophyta</taxon>
        <taxon>Spermatophyta</taxon>
        <taxon>Magnoliopsida</taxon>
        <taxon>eudicotyledons</taxon>
        <taxon>Gunneridae</taxon>
        <taxon>Pentapetalae</taxon>
        <taxon>asterids</taxon>
        <taxon>campanulids</taxon>
        <taxon>Asterales</taxon>
        <taxon>Asteraceae</taxon>
        <taxon>Asteroideae</taxon>
        <taxon>Anthemideae</taxon>
        <taxon>Anthemidinae</taxon>
        <taxon>Tanacetum</taxon>
    </lineage>
</organism>
<reference evidence="2" key="1">
    <citation type="journal article" date="2019" name="Sci. Rep.">
        <title>Draft genome of Tanacetum cinerariifolium, the natural source of mosquito coil.</title>
        <authorList>
            <person name="Yamashiro T."/>
            <person name="Shiraishi A."/>
            <person name="Satake H."/>
            <person name="Nakayama K."/>
        </authorList>
    </citation>
    <scope>NUCLEOTIDE SEQUENCE</scope>
</reference>
<evidence type="ECO:0000256" key="1">
    <source>
        <dbReference type="SAM" id="MobiDB-lite"/>
    </source>
</evidence>
<protein>
    <submittedName>
        <fullName evidence="2">Uncharacterized protein</fullName>
    </submittedName>
</protein>
<sequence length="83" mass="8935">GAVDQADAGQAVDGFGASVQQVEHEHVRNQVHRHRGVAQAANQFENGRLMAHRQGDVDLVQAPGTGIDHQAGETADHRHARLE</sequence>
<dbReference type="EMBL" id="BKCJ011815730">
    <property type="protein sequence ID" value="GFD55250.1"/>
    <property type="molecule type" value="Genomic_DNA"/>
</dbReference>
<comment type="caution">
    <text evidence="2">The sequence shown here is derived from an EMBL/GenBank/DDBJ whole genome shotgun (WGS) entry which is preliminary data.</text>
</comment>
<feature type="compositionally biased region" description="Basic and acidic residues" evidence="1">
    <location>
        <begin position="70"/>
        <end position="83"/>
    </location>
</feature>
<dbReference type="AlphaFoldDB" id="A0A699XA03"/>
<accession>A0A699XA03</accession>
<name>A0A699XA03_TANCI</name>
<feature type="region of interest" description="Disordered" evidence="1">
    <location>
        <begin position="60"/>
        <end position="83"/>
    </location>
</feature>
<evidence type="ECO:0000313" key="2">
    <source>
        <dbReference type="EMBL" id="GFD55250.1"/>
    </source>
</evidence>
<feature type="non-terminal residue" evidence="2">
    <location>
        <position position="83"/>
    </location>
</feature>